<keyword evidence="5 6" id="KW-0472">Membrane</keyword>
<comment type="subcellular location">
    <subcellularLocation>
        <location evidence="1">Cell membrane</location>
        <topology evidence="1">Multi-pass membrane protein</topology>
    </subcellularLocation>
</comment>
<dbReference type="AlphaFoldDB" id="A0A1X4Y032"/>
<dbReference type="SUPFAM" id="SSF103481">
    <property type="entry name" value="Multidrug resistance efflux transporter EmrE"/>
    <property type="match status" value="2"/>
</dbReference>
<evidence type="ECO:0000256" key="5">
    <source>
        <dbReference type="ARBA" id="ARBA00023136"/>
    </source>
</evidence>
<evidence type="ECO:0000259" key="7">
    <source>
        <dbReference type="Pfam" id="PF00892"/>
    </source>
</evidence>
<feature type="transmembrane region" description="Helical" evidence="6">
    <location>
        <begin position="141"/>
        <end position="164"/>
    </location>
</feature>
<evidence type="ECO:0000256" key="2">
    <source>
        <dbReference type="ARBA" id="ARBA00022475"/>
    </source>
</evidence>
<keyword evidence="4 6" id="KW-1133">Transmembrane helix</keyword>
<name>A0A1X4Y032_9BACT</name>
<dbReference type="EMBL" id="MDSU01000001">
    <property type="protein sequence ID" value="OSS43145.1"/>
    <property type="molecule type" value="Genomic_DNA"/>
</dbReference>
<evidence type="ECO:0000313" key="8">
    <source>
        <dbReference type="EMBL" id="OSS43145.1"/>
    </source>
</evidence>
<dbReference type="InterPro" id="IPR050638">
    <property type="entry name" value="AA-Vitamin_Transporters"/>
</dbReference>
<gene>
    <name evidence="8" type="ORF">DESAMIL20_253</name>
</gene>
<dbReference type="Proteomes" id="UP000194141">
    <property type="component" value="Unassembled WGS sequence"/>
</dbReference>
<protein>
    <recommendedName>
        <fullName evidence="7">EamA domain-containing protein</fullName>
    </recommendedName>
</protein>
<dbReference type="InterPro" id="IPR037185">
    <property type="entry name" value="EmrE-like"/>
</dbReference>
<organism evidence="8 9">
    <name type="scientific">Desulfurella amilsii</name>
    <dbReference type="NCBI Taxonomy" id="1562698"/>
    <lineage>
        <taxon>Bacteria</taxon>
        <taxon>Pseudomonadati</taxon>
        <taxon>Campylobacterota</taxon>
        <taxon>Desulfurellia</taxon>
        <taxon>Desulfurellales</taxon>
        <taxon>Desulfurellaceae</taxon>
        <taxon>Desulfurella</taxon>
    </lineage>
</organism>
<accession>A0A1X4Y032</accession>
<feature type="transmembrane region" description="Helical" evidence="6">
    <location>
        <begin position="263"/>
        <end position="281"/>
    </location>
</feature>
<evidence type="ECO:0000256" key="6">
    <source>
        <dbReference type="SAM" id="Phobius"/>
    </source>
</evidence>
<keyword evidence="9" id="KW-1185">Reference proteome</keyword>
<feature type="domain" description="EamA" evidence="7">
    <location>
        <begin position="3"/>
        <end position="132"/>
    </location>
</feature>
<evidence type="ECO:0000256" key="1">
    <source>
        <dbReference type="ARBA" id="ARBA00004651"/>
    </source>
</evidence>
<feature type="domain" description="EamA" evidence="7">
    <location>
        <begin position="142"/>
        <end position="280"/>
    </location>
</feature>
<dbReference type="STRING" id="1562698.DESAMIL20_253"/>
<dbReference type="PANTHER" id="PTHR32322:SF18">
    <property type="entry name" value="S-ADENOSYLMETHIONINE_S-ADENOSYLHOMOCYSTEINE TRANSPORTER"/>
    <property type="match status" value="1"/>
</dbReference>
<dbReference type="PANTHER" id="PTHR32322">
    <property type="entry name" value="INNER MEMBRANE TRANSPORTER"/>
    <property type="match status" value="1"/>
</dbReference>
<comment type="caution">
    <text evidence="8">The sequence shown here is derived from an EMBL/GenBank/DDBJ whole genome shotgun (WGS) entry which is preliminary data.</text>
</comment>
<feature type="transmembrane region" description="Helical" evidence="6">
    <location>
        <begin position="90"/>
        <end position="109"/>
    </location>
</feature>
<keyword evidence="3 6" id="KW-0812">Transmembrane</keyword>
<dbReference type="Pfam" id="PF00892">
    <property type="entry name" value="EamA"/>
    <property type="match status" value="2"/>
</dbReference>
<evidence type="ECO:0000256" key="3">
    <source>
        <dbReference type="ARBA" id="ARBA00022692"/>
    </source>
</evidence>
<feature type="transmembrane region" description="Helical" evidence="6">
    <location>
        <begin position="176"/>
        <end position="194"/>
    </location>
</feature>
<dbReference type="RefSeq" id="WP_086033063.1">
    <property type="nucleotide sequence ID" value="NZ_MDSU01000001.1"/>
</dbReference>
<keyword evidence="2" id="KW-1003">Cell membrane</keyword>
<feature type="transmembrane region" description="Helical" evidence="6">
    <location>
        <begin position="206"/>
        <end position="226"/>
    </location>
</feature>
<dbReference type="OrthoDB" id="5430053at2"/>
<dbReference type="InterPro" id="IPR000620">
    <property type="entry name" value="EamA_dom"/>
</dbReference>
<feature type="transmembrane region" description="Helical" evidence="6">
    <location>
        <begin position="62"/>
        <end position="84"/>
    </location>
</feature>
<sequence length="290" mass="33412">MLYIAFVLLILGWSYTAVVTKIALNYIGPFEFTLWRVLVGFFFLFLITVFMKKLEKPKSLMWAFLLGLFQNALPVIFYNLALVYSSAGKVTVLGYIMPFWTILLERLILRTKFEKFKYIPIGLSFVGLILIMEPWCFRSSILGYLFAILYGISWGIGNVISVIIWEKYPHWDVFSLTFWQMVFVVVIVVFFSLLLPSSKTTQINSYLIFAILYTGTIATAFAWFLWILLLKKLPASIVGLSSLSIPVFAMIESCIQLHEKFSFLDLTGSFLIILSLLIIYLHSLQKKTQN</sequence>
<reference evidence="8 9" key="1">
    <citation type="journal article" date="2017" name="Front. Microbiol.">
        <title>Genome Sequence of Desulfurella amilsii Strain TR1 and Comparative Genomics of Desulfurellaceae Family.</title>
        <authorList>
            <person name="Florentino A.P."/>
            <person name="Stams A.J."/>
            <person name="Sanchez-Andrea I."/>
        </authorList>
    </citation>
    <scope>NUCLEOTIDE SEQUENCE [LARGE SCALE GENOMIC DNA]</scope>
    <source>
        <strain evidence="8 9">TR1</strain>
    </source>
</reference>
<proteinExistence type="predicted"/>
<feature type="transmembrane region" description="Helical" evidence="6">
    <location>
        <begin position="116"/>
        <end position="135"/>
    </location>
</feature>
<dbReference type="GO" id="GO:0005886">
    <property type="term" value="C:plasma membrane"/>
    <property type="evidence" value="ECO:0007669"/>
    <property type="project" value="UniProtKB-SubCell"/>
</dbReference>
<evidence type="ECO:0000256" key="4">
    <source>
        <dbReference type="ARBA" id="ARBA00022989"/>
    </source>
</evidence>
<feature type="transmembrane region" description="Helical" evidence="6">
    <location>
        <begin position="32"/>
        <end position="50"/>
    </location>
</feature>
<evidence type="ECO:0000313" key="9">
    <source>
        <dbReference type="Proteomes" id="UP000194141"/>
    </source>
</evidence>